<protein>
    <submittedName>
        <fullName evidence="2">Rab-GAP TBC domain-containing protein</fullName>
    </submittedName>
</protein>
<reference evidence="2" key="1">
    <citation type="submission" date="2022-11" db="UniProtKB">
        <authorList>
            <consortium name="WormBaseParasite"/>
        </authorList>
    </citation>
    <scope>IDENTIFICATION</scope>
</reference>
<organism evidence="1 2">
    <name type="scientific">Panagrolaimus sp. PS1159</name>
    <dbReference type="NCBI Taxonomy" id="55785"/>
    <lineage>
        <taxon>Eukaryota</taxon>
        <taxon>Metazoa</taxon>
        <taxon>Ecdysozoa</taxon>
        <taxon>Nematoda</taxon>
        <taxon>Chromadorea</taxon>
        <taxon>Rhabditida</taxon>
        <taxon>Tylenchina</taxon>
        <taxon>Panagrolaimomorpha</taxon>
        <taxon>Panagrolaimoidea</taxon>
        <taxon>Panagrolaimidae</taxon>
        <taxon>Panagrolaimus</taxon>
    </lineage>
</organism>
<dbReference type="Proteomes" id="UP000887580">
    <property type="component" value="Unplaced"/>
</dbReference>
<name>A0AC35G6B6_9BILA</name>
<evidence type="ECO:0000313" key="2">
    <source>
        <dbReference type="WBParaSite" id="PS1159_v2.g24469.t1"/>
    </source>
</evidence>
<evidence type="ECO:0000313" key="1">
    <source>
        <dbReference type="Proteomes" id="UP000887580"/>
    </source>
</evidence>
<sequence length="76" mass="8956">MNELIGPIYYVFASDSDLEWAEHAEANTFHCFEQLMSEMKDNFIKTLDKSNCGIEIAMKNFYDRLQAHDSQLYNRL</sequence>
<dbReference type="WBParaSite" id="PS1159_v2.g24469.t1">
    <property type="protein sequence ID" value="PS1159_v2.g24469.t1"/>
    <property type="gene ID" value="PS1159_v2.g24469"/>
</dbReference>
<proteinExistence type="predicted"/>
<accession>A0AC35G6B6</accession>